<dbReference type="OrthoDB" id="2375382at2"/>
<dbReference type="Proteomes" id="UP000295244">
    <property type="component" value="Unassembled WGS sequence"/>
</dbReference>
<name>A0A4R1BRC3_9ACTN</name>
<feature type="region of interest" description="Disordered" evidence="1">
    <location>
        <begin position="93"/>
        <end position="126"/>
    </location>
</feature>
<dbReference type="RefSeq" id="WP_132688062.1">
    <property type="nucleotide sequence ID" value="NZ_SKBU01000006.1"/>
</dbReference>
<feature type="compositionally biased region" description="Polar residues" evidence="1">
    <location>
        <begin position="114"/>
        <end position="126"/>
    </location>
</feature>
<evidence type="ECO:0000313" key="3">
    <source>
        <dbReference type="Proteomes" id="UP000295244"/>
    </source>
</evidence>
<evidence type="ECO:0000256" key="1">
    <source>
        <dbReference type="SAM" id="MobiDB-lite"/>
    </source>
</evidence>
<organism evidence="2 3">
    <name type="scientific">Rubrobacter taiwanensis</name>
    <dbReference type="NCBI Taxonomy" id="185139"/>
    <lineage>
        <taxon>Bacteria</taxon>
        <taxon>Bacillati</taxon>
        <taxon>Actinomycetota</taxon>
        <taxon>Rubrobacteria</taxon>
        <taxon>Rubrobacterales</taxon>
        <taxon>Rubrobacteraceae</taxon>
        <taxon>Rubrobacter</taxon>
    </lineage>
</organism>
<dbReference type="InterPro" id="IPR009057">
    <property type="entry name" value="Homeodomain-like_sf"/>
</dbReference>
<dbReference type="Pfam" id="PF13565">
    <property type="entry name" value="HTH_32"/>
    <property type="match status" value="1"/>
</dbReference>
<keyword evidence="3" id="KW-1185">Reference proteome</keyword>
<sequence>MILLAAERRLSAAEIAEIVRANEETVGRWLKRYLAEGVEGLHDQPQPDAPHKATERYLEQLIHAVRRRSRSLGLPFSVWILQRLADYSAIHRSSKRRPFASCAPLRTNPPPGSPKNSGVSDNALRS</sequence>
<dbReference type="EMBL" id="SKBU01000006">
    <property type="protein sequence ID" value="TCJ19857.1"/>
    <property type="molecule type" value="Genomic_DNA"/>
</dbReference>
<gene>
    <name evidence="2" type="ORF">E0L93_02565</name>
</gene>
<proteinExistence type="predicted"/>
<reference evidence="2 3" key="1">
    <citation type="submission" date="2019-03" db="EMBL/GenBank/DDBJ databases">
        <title>Whole genome sequence of a novel Rubrobacter taiwanensis strain, isolated from Yellowstone National Park.</title>
        <authorList>
            <person name="Freed S."/>
            <person name="Ramaley R.F."/>
            <person name="Kyndt J.A."/>
        </authorList>
    </citation>
    <scope>NUCLEOTIDE SEQUENCE [LARGE SCALE GENOMIC DNA]</scope>
    <source>
        <strain evidence="2 3">Yellowstone</strain>
    </source>
</reference>
<evidence type="ECO:0000313" key="2">
    <source>
        <dbReference type="EMBL" id="TCJ19857.1"/>
    </source>
</evidence>
<dbReference type="AlphaFoldDB" id="A0A4R1BRC3"/>
<comment type="caution">
    <text evidence="2">The sequence shown here is derived from an EMBL/GenBank/DDBJ whole genome shotgun (WGS) entry which is preliminary data.</text>
</comment>
<accession>A0A4R1BRC3</accession>
<dbReference type="SUPFAM" id="SSF46689">
    <property type="entry name" value="Homeodomain-like"/>
    <property type="match status" value="1"/>
</dbReference>
<protein>
    <submittedName>
        <fullName evidence="2">Helix-turn-helix domain-containing protein</fullName>
    </submittedName>
</protein>